<keyword evidence="5" id="KW-0813">Transport</keyword>
<accession>A0A9N9L8M8</accession>
<dbReference type="InterPro" id="IPR010314">
    <property type="entry name" value="E3_Ub_ligase_DUF913"/>
</dbReference>
<feature type="compositionally biased region" description="Basic and acidic residues" evidence="12">
    <location>
        <begin position="3510"/>
        <end position="3522"/>
    </location>
</feature>
<dbReference type="PROSITE" id="PS50237">
    <property type="entry name" value="HECT"/>
    <property type="match status" value="1"/>
</dbReference>
<feature type="region of interest" description="Disordered" evidence="12">
    <location>
        <begin position="3426"/>
        <end position="3528"/>
    </location>
</feature>
<protein>
    <recommendedName>
        <fullName evidence="4">HECT-type E3 ubiquitin transferase</fullName>
        <ecNumber evidence="4">2.3.2.26</ecNumber>
    </recommendedName>
</protein>
<evidence type="ECO:0000256" key="8">
    <source>
        <dbReference type="ARBA" id="ARBA00022816"/>
    </source>
</evidence>
<feature type="compositionally biased region" description="Acidic residues" evidence="12">
    <location>
        <begin position="787"/>
        <end position="802"/>
    </location>
</feature>
<feature type="compositionally biased region" description="Basic and acidic residues" evidence="12">
    <location>
        <begin position="2950"/>
        <end position="3005"/>
    </location>
</feature>
<feature type="region of interest" description="Disordered" evidence="12">
    <location>
        <begin position="2749"/>
        <end position="2801"/>
    </location>
</feature>
<feature type="region of interest" description="Disordered" evidence="12">
    <location>
        <begin position="2117"/>
        <end position="2154"/>
    </location>
</feature>
<dbReference type="EMBL" id="CAJVRL010000092">
    <property type="protein sequence ID" value="CAG8959730.1"/>
    <property type="molecule type" value="Genomic_DNA"/>
</dbReference>
<dbReference type="GO" id="GO:0061630">
    <property type="term" value="F:ubiquitin protein ligase activity"/>
    <property type="evidence" value="ECO:0007669"/>
    <property type="project" value="UniProtKB-EC"/>
</dbReference>
<feature type="compositionally biased region" description="Low complexity" evidence="12">
    <location>
        <begin position="3024"/>
        <end position="3039"/>
    </location>
</feature>
<feature type="compositionally biased region" description="Low complexity" evidence="12">
    <location>
        <begin position="3136"/>
        <end position="3146"/>
    </location>
</feature>
<dbReference type="Gene3D" id="3.30.2410.10">
    <property type="entry name" value="Hect, E3 ligase catalytic domain"/>
    <property type="match status" value="1"/>
</dbReference>
<organism evidence="14 15">
    <name type="scientific">Hymenoscyphus fraxineus</name>
    <dbReference type="NCBI Taxonomy" id="746836"/>
    <lineage>
        <taxon>Eukaryota</taxon>
        <taxon>Fungi</taxon>
        <taxon>Dikarya</taxon>
        <taxon>Ascomycota</taxon>
        <taxon>Pezizomycotina</taxon>
        <taxon>Leotiomycetes</taxon>
        <taxon>Helotiales</taxon>
        <taxon>Helotiaceae</taxon>
        <taxon>Hymenoscyphus</taxon>
    </lineage>
</organism>
<dbReference type="Pfam" id="PF06025">
    <property type="entry name" value="DUF913"/>
    <property type="match status" value="1"/>
</dbReference>
<keyword evidence="9" id="KW-0539">Nucleus</keyword>
<feature type="compositionally biased region" description="Acidic residues" evidence="12">
    <location>
        <begin position="2438"/>
        <end position="2476"/>
    </location>
</feature>
<name>A0A9N9L8M8_9HELO</name>
<feature type="compositionally biased region" description="Low complexity" evidence="12">
    <location>
        <begin position="3476"/>
        <end position="3509"/>
    </location>
</feature>
<feature type="active site" description="Glycyl thioester intermediate" evidence="11">
    <location>
        <position position="4132"/>
    </location>
</feature>
<evidence type="ECO:0000256" key="6">
    <source>
        <dbReference type="ARBA" id="ARBA00022679"/>
    </source>
</evidence>
<dbReference type="CDD" id="cd00078">
    <property type="entry name" value="HECTc"/>
    <property type="match status" value="1"/>
</dbReference>
<feature type="region of interest" description="Disordered" evidence="12">
    <location>
        <begin position="752"/>
        <end position="813"/>
    </location>
</feature>
<dbReference type="Proteomes" id="UP000696280">
    <property type="component" value="Unassembled WGS sequence"/>
</dbReference>
<feature type="region of interest" description="Disordered" evidence="12">
    <location>
        <begin position="2873"/>
        <end position="2897"/>
    </location>
</feature>
<dbReference type="GO" id="GO:0006511">
    <property type="term" value="P:ubiquitin-dependent protein catabolic process"/>
    <property type="evidence" value="ECO:0007669"/>
    <property type="project" value="TreeGrafter"/>
</dbReference>
<evidence type="ECO:0000256" key="5">
    <source>
        <dbReference type="ARBA" id="ARBA00022448"/>
    </source>
</evidence>
<evidence type="ECO:0000256" key="9">
    <source>
        <dbReference type="ARBA" id="ARBA00023242"/>
    </source>
</evidence>
<feature type="region of interest" description="Disordered" evidence="12">
    <location>
        <begin position="1655"/>
        <end position="1695"/>
    </location>
</feature>
<evidence type="ECO:0000256" key="7">
    <source>
        <dbReference type="ARBA" id="ARBA00022786"/>
    </source>
</evidence>
<evidence type="ECO:0000256" key="10">
    <source>
        <dbReference type="ARBA" id="ARBA00034494"/>
    </source>
</evidence>
<feature type="region of interest" description="Disordered" evidence="12">
    <location>
        <begin position="3122"/>
        <end position="3146"/>
    </location>
</feature>
<dbReference type="SUPFAM" id="SSF56204">
    <property type="entry name" value="Hect, E3 ligase catalytic domain"/>
    <property type="match status" value="1"/>
</dbReference>
<comment type="subcellular location">
    <subcellularLocation>
        <location evidence="2">Nucleus</location>
    </subcellularLocation>
</comment>
<feature type="domain" description="HECT" evidence="13">
    <location>
        <begin position="3829"/>
        <end position="4165"/>
    </location>
</feature>
<dbReference type="PANTHER" id="PTHR11254:SF67">
    <property type="entry name" value="E3 UBIQUITIN-PROTEIN LIGASE HUWE1"/>
    <property type="match status" value="1"/>
</dbReference>
<dbReference type="FunFam" id="3.30.2410.10:FF:000004">
    <property type="entry name" value="E3 ubiquitin-protein ligase HUWE1, variant"/>
    <property type="match status" value="1"/>
</dbReference>
<comment type="similarity">
    <text evidence="10">Belongs to the UPL family. TOM1/PTR1 subfamily.</text>
</comment>
<feature type="compositionally biased region" description="Acidic residues" evidence="12">
    <location>
        <begin position="2494"/>
        <end position="2561"/>
    </location>
</feature>
<comment type="pathway">
    <text evidence="3">Protein modification; protein ubiquitination.</text>
</comment>
<evidence type="ECO:0000256" key="12">
    <source>
        <dbReference type="SAM" id="MobiDB-lite"/>
    </source>
</evidence>
<gene>
    <name evidence="14" type="ORF">HYFRA_00001636</name>
</gene>
<feature type="compositionally biased region" description="Basic and acidic residues" evidence="12">
    <location>
        <begin position="3122"/>
        <end position="3135"/>
    </location>
</feature>
<keyword evidence="6" id="KW-0808">Transferase</keyword>
<feature type="compositionally biased region" description="Basic and acidic residues" evidence="12">
    <location>
        <begin position="2878"/>
        <end position="2887"/>
    </location>
</feature>
<feature type="compositionally biased region" description="Polar residues" evidence="12">
    <location>
        <begin position="1655"/>
        <end position="1664"/>
    </location>
</feature>
<dbReference type="Gene3D" id="3.30.2160.10">
    <property type="entry name" value="Hect, E3 ligase catalytic domain"/>
    <property type="match status" value="1"/>
</dbReference>
<dbReference type="GO" id="GO:0005634">
    <property type="term" value="C:nucleus"/>
    <property type="evidence" value="ECO:0007669"/>
    <property type="project" value="UniProtKB-SubCell"/>
</dbReference>
<evidence type="ECO:0000256" key="2">
    <source>
        <dbReference type="ARBA" id="ARBA00004123"/>
    </source>
</evidence>
<dbReference type="Gene3D" id="6.10.250.1630">
    <property type="match status" value="1"/>
</dbReference>
<feature type="compositionally biased region" description="Polar residues" evidence="12">
    <location>
        <begin position="1672"/>
        <end position="1689"/>
    </location>
</feature>
<comment type="catalytic activity">
    <reaction evidence="1">
        <text>S-ubiquitinyl-[E2 ubiquitin-conjugating enzyme]-L-cysteine + [acceptor protein]-L-lysine = [E2 ubiquitin-conjugating enzyme]-L-cysteine + N(6)-ubiquitinyl-[acceptor protein]-L-lysine.</text>
        <dbReference type="EC" id="2.3.2.26"/>
    </reaction>
</comment>
<feature type="region of interest" description="Disordered" evidence="12">
    <location>
        <begin position="3185"/>
        <end position="3212"/>
    </location>
</feature>
<dbReference type="EC" id="2.3.2.26" evidence="4"/>
<dbReference type="Gene3D" id="3.90.1750.10">
    <property type="entry name" value="Hect, E3 ligase catalytic domains"/>
    <property type="match status" value="1"/>
</dbReference>
<feature type="compositionally biased region" description="Low complexity" evidence="12">
    <location>
        <begin position="1583"/>
        <end position="1609"/>
    </location>
</feature>
<dbReference type="SMART" id="SM00119">
    <property type="entry name" value="HECTc"/>
    <property type="match status" value="1"/>
</dbReference>
<dbReference type="InterPro" id="IPR050409">
    <property type="entry name" value="E3_ubiq-protein_ligase"/>
</dbReference>
<reference evidence="14" key="1">
    <citation type="submission" date="2021-07" db="EMBL/GenBank/DDBJ databases">
        <authorList>
            <person name="Durling M."/>
        </authorList>
    </citation>
    <scope>NUCLEOTIDE SEQUENCE</scope>
</reference>
<dbReference type="GO" id="GO:0051028">
    <property type="term" value="P:mRNA transport"/>
    <property type="evidence" value="ECO:0007669"/>
    <property type="project" value="UniProtKB-KW"/>
</dbReference>
<dbReference type="GO" id="GO:0005737">
    <property type="term" value="C:cytoplasm"/>
    <property type="evidence" value="ECO:0007669"/>
    <property type="project" value="TreeGrafter"/>
</dbReference>
<feature type="compositionally biased region" description="Acidic residues" evidence="12">
    <location>
        <begin position="2410"/>
        <end position="2419"/>
    </location>
</feature>
<feature type="region of interest" description="Disordered" evidence="12">
    <location>
        <begin position="2950"/>
        <end position="3048"/>
    </location>
</feature>
<sequence>MVQITKTMLPKHAETLSPWIKEFRTTACSTPLPLLPQHLSTFPTRWPFPRGDLYHWIPLLNRFDVVLEKLCATYKLNDGPQTCEFRRQILESSNGEPGTDSREPIDLDALGYGKDGDRELVESILNFSRMLLQNCGNRAVYASSSHMNSLLNSTSLSIIESTLLLGSELAQRYQSALKRMNVSTRHISTNVLAQHYNINLDRVVQLALPFTKTVVTSPETQSGTPTTPGVKGKEKAVFSLSTNQKTTSTTLYANDLSSMVKGANVASNSPIAARSEHGKNSTPATENGWEKWGDVKITYYPKQDTTSDAPISLARAATTPASPSPVTPTPVRRSSNLGPQSHRSSRHAGSEDSPSVVRSPAFTEDTSRPAYKVVEISSNQVKSTSIHKLLEDNARELPKELHYELLTKLRLASALTTSIETRRQILAIRLLAITNLAYIHPEATFLESVLKQDSEEPRRMQLAYQLADMVHPPADGDVAVPVPLQTLALSTLEALSAYQSKFPDVCAALNTTVNHGVLLYVVRKAVAEMSIEEDGDKITEKDEWRDSLFSLLSTLSLNGRTGSDLVTAGLIPILVEVLSLRTNVAECYHPKILSYLDNIMYSARDAFQALVSADGLDAVSNLIVYEVKNAAENAAVGKGIPAEFCSAAVDYTIPFYQQQTLKWLFKFIHHMMSTAGGYGGNFDRLLRNLIDSSPLLGSLRQIMGNSKVFGSIVWTNSVSILNDFINNEPTSFAIIAEAGLSKGFLEAVTGTEISTPEPPKEPESHTNAGESTTESTADTTSPSSPSDNDEDDDDDDTGDDEPPISSRRPLLSMLEVPRSGPLARGIMPTSETINIIPQAFGALCLNNSGMKMLQSSRALEIFFEIFESPEHVKCMDNNKELPANLGGTFDELVRHHPALKTAIMNAILDMVARVGYLCKTKAEKQKIGAKLWTTNSSGKTVIANSELNQSVQSLKGKEKVVGNTSDVDVDMQDAGQVSEQPQDGATSEELTPNASLTPFITAVGTFLVTMLSNSAVRTEFCAKGGIEFVLDLVDSPCLTYDFSEGSASRNLHNVIALLAEPKPHLTIPSLLQRALSATETLSSFANNQGGKSFFAPFVNAESRESADTELLARGTDFAKAFVNLHSLLTTLNACFSAATYNARNTNLGFMQMNLGDYYVQLVKALGPLLGAALREEVYIIKLIPDHWKNASRVKDIGFGETSSEVVSELDTPLPATEVQESNDAAPAPPGDANPEVDAAKAAVKAVELSMKTPTKSEQSSPYFKNFQTLQYLLSKVSKCVSPFFQTLGKALVLKRNPEPFQKQNNSAIAKALAESIIIQLAAPSETSPIECYTYWIGVLRVLKDVLTDTSRHSGERAAQVITIVLLAFKDNGGFDVLNGILETFTNEIRSNNEEPGKNMTAEASVRHELATAGTRHILTIYAQIVNGKCVTESQQTGTMAAHRERERSRTDQFSPSQFIVELRMAVLPITRRLWQSDLIEKGSSQISEKLIEVIRTICLADNERDAFKRSDPVPPISKVPRQKFKVSSEGLVTLTGGHSYDVDLANEALYRCNNNQPYASEYCREATEGRNKRNPIPEGDLVTTSDAATSSRPRTSASTGASTGTATPDDNAMAVDSPANLPEIISQLNQIVPPANNGEGGQENLSDLINQFSQTAPANEQSRPGSVLGSRPPSSRAHQSSPLKNSISVDDQEPEPVRITVDDLNEEREAIREDLIDKCLDVINAHGDVTFEIADLISTAVNKSSEAFKNVGTTLVIALMSFAGEEDLRAEGKKIAAYANLLALMLREKAFYTAAIGDLKENLGNLLSFVRLSPSHSVDEPSPWIAQILLVIEMLLSADARPRKTIWTQPADENDEIKEPVLDSYDPAVTQEEHLQLFEAILDILPRIGKDEGLALAVLRILVILTRTRSVAEAMGEKKNIQRLFVMAKQLAGASSARIQSPLMIILRHIIEDDETVKQIMRSEIKAYFDSSRTQRAPDVQTYIRALAHTAIRNTGLFVETTNEMVKFIRWSFTSDAQGRHSSTLMLKEAPGSESESKAAEDAVTPTVQATEDLTIQDIKVSTEAGDSEMQEITNKPGPESKLPIVEKADGVIHFLLCELLNYKDVEDKDPAAIAAATEQASASAPANEDVQMAGSPTEPIPKESKGAKASSKQELKGEEHPIYIYRCFILQCLTELLSSYNRTKIEFINFKRSAPPQAMTPSKPRSSVVNYLLFDLIPIGTLDHAETTALKKKAVTSTWADSVITALLAKTGEKPLDNKVPPYEGEDESDLLFVRKFVLENILKAYKEASSSQESLDIKYARMLALSDLMTHIMSGKENIALSDTALASASQKQLRRIMFEKGFISALTASIADIDLNFPGAKRAVKYILRPLKTLSTTAIQLSDLGLVSGTPGQNEEDEIESATSVSDPEDEREETPDLFRNSTLGMFEPGHEGDSSSESEDDDEEMYEGEYDEEMDYEEEDAEDNISDEDEAIDGMGPIEGLPGDVGVEVIMDEDDEDDDDDSDEEGSSGDDHDSEDDDAHVEIIEEGEDGEELGADDDMDDWESDDNDDDGEEEDYEGQAADQEELRNMDMGMGGMAVGGSLSHIVRALEAGGEDAAEIMERMEEEMQAEGMNPEDDDDADERIAAEYVEEGDEDEDDEDEDDMDEDEMLFEQGYTMDGPGPGAYGWEGEVEAPILHRRPRPGGFPPFPFFAGREPLGGMLSDPTQLLSAFEEDFDEGDASRSIFTQLSTLGQRITSLVEQVTGRNRTNPNTVPGEYRASYRTHRPGGGPSRAADNDGTNPLLQRGRDSGRNTGSLSSFMQALSGAGEQFEISGRHFGEPAERQAMLELLMGRHLPSMAGTTRNGAALQFHFTTAPGQSIPPELQALFGPARGARSDPRRDSQEPGAFFTPQSTTARWLEEAKLLFAPHHLEKAMDIANAILAVLVPPAIEAEKALKAAEAERVRKAEEEKKEQEKAERIAREAKEAEEKAEREKKEAEERVAREAAVRAEAEARAARGPEPEEAEKETNDGDAMDGVETESGTAATEEAQPEETPAADRPRITTMIRGNPFDITDLGIDADFLAELPEEIREEVIMSAVAERRSQAAVTGAQPSDIDQEFLNALPDDIRDEIIQQERQDRRRREREERNRQAAAAGGPANNAEMDAASILATLPPALRQQVLLEQDDEMLSLLPQELAEQARAAQRDLPTHHGRGPPQTARRTGGDPRLAQEIASQRPQRRAIVQMLDKPGIATLLRLMFIFQHGSLRNTLNSVLQNISMNRHNRTEVLSTILHILQDGSFDMSAVERSFAHLSLRAKQPKDKDPKTPQGVKRTLTGMAVSSAAPTNLEASPLMVVQQCLSALVYLTQVNPHIPAFFLTEHEPLGGLKRSLSRKGKGKETKSVKYPLNSLLTLLDRQTIMESSQVMESLSTLLNMTTSPLQALQRKQKEAAEEAKKAERAAAEPAGESSAPTEATATTGEQHVEPPADGQPVSVTVVPVPSAPTSAGGDASTSTEAQATTPAETTTKEPEKDSDKKQRQMIPPVIPDHNLKLVIKIFVARECSSKTFRETLSTIKNLSAIPGAKAIFGRELIAQAQALGELILVDLIELIPQINKASTGTEIQGVALAKFSPGGSDQNKLLRVLTALDHLFDPKRDRKDGTDGESDGDSSQLVEKQDLLSSLYENSTFGPMWDKLSECLRSIRDREHMQNVATILLPLIEALMVVCKNTTLKDASISQSQAGKELMMTSPPPESRMESLFFTFTEEHRKILNDLVRQTPKLMSGTFSLLVKNPKVLEFDNKRNYFNRSVHAKTPNGRQSFPPLQLSVRRDQVFHDSYRSLFFQTGDQMKYGKLSIRFHGEEGVDAGGVTREWFQVLSRQMFDPGYALFIPVSSDRTTFHPNQLSSVNEEHLNFFKFIGRIIGKALYEGRVLDCHFSRAVYKRILGRPVSVKDMESLDPEYYKSLVWMLENDITDVITETFSVDNDKFGVVETIDFIENGRNIPVTEENKHEYIRLMVEWKLTGSVKDQLDNFLKGFHDIIPAELIAIFNEQELELLISGLPEIDVDDWKSNTEYHNYSASSPQIQWFWRAIRSYDKEERAKLLQFVTGTSKVPLNGFRELEGMNGFSRFNIHRDYGNKDRLPSSHTCFNQLDLPEYESYEQLRQQVLTAITAGSEYFGFA</sequence>
<dbReference type="InterPro" id="IPR000569">
    <property type="entry name" value="HECT_dom"/>
</dbReference>
<dbReference type="InterPro" id="IPR035983">
    <property type="entry name" value="Hect_E3_ubiquitin_ligase"/>
</dbReference>
<dbReference type="Pfam" id="PF14377">
    <property type="entry name" value="UBM"/>
    <property type="match status" value="3"/>
</dbReference>
<feature type="compositionally biased region" description="Low complexity" evidence="12">
    <location>
        <begin position="3447"/>
        <end position="3465"/>
    </location>
</feature>
<dbReference type="Pfam" id="PF00632">
    <property type="entry name" value="HECT"/>
    <property type="match status" value="1"/>
</dbReference>
<evidence type="ECO:0000313" key="15">
    <source>
        <dbReference type="Proteomes" id="UP000696280"/>
    </source>
</evidence>
<feature type="compositionally biased region" description="Basic and acidic residues" evidence="12">
    <location>
        <begin position="2141"/>
        <end position="2154"/>
    </location>
</feature>
<evidence type="ECO:0000256" key="4">
    <source>
        <dbReference type="ARBA" id="ARBA00012485"/>
    </source>
</evidence>
<dbReference type="InterPro" id="IPR010309">
    <property type="entry name" value="E3_Ub_ligase_DUF908"/>
</dbReference>
<evidence type="ECO:0000313" key="14">
    <source>
        <dbReference type="EMBL" id="CAG8959730.1"/>
    </source>
</evidence>
<dbReference type="Pfam" id="PF06012">
    <property type="entry name" value="DUF908"/>
    <property type="match status" value="1"/>
</dbReference>
<feature type="compositionally biased region" description="Low complexity" evidence="12">
    <location>
        <begin position="770"/>
        <end position="786"/>
    </location>
</feature>
<feature type="region of interest" description="Disordered" evidence="12">
    <location>
        <begin position="317"/>
        <end position="364"/>
    </location>
</feature>
<keyword evidence="8" id="KW-0509">mRNA transport</keyword>
<comment type="caution">
    <text evidence="14">The sequence shown here is derived from an EMBL/GenBank/DDBJ whole genome shotgun (WGS) entry which is preliminary data.</text>
</comment>
<evidence type="ECO:0000256" key="3">
    <source>
        <dbReference type="ARBA" id="ARBA00004906"/>
    </source>
</evidence>
<dbReference type="FunFam" id="3.90.1750.10:FF:000003">
    <property type="entry name" value="E3 ubiquitin-protein ligase UPL1"/>
    <property type="match status" value="1"/>
</dbReference>
<keyword evidence="15" id="KW-1185">Reference proteome</keyword>
<feature type="compositionally biased region" description="Low complexity" evidence="12">
    <location>
        <begin position="2117"/>
        <end position="2127"/>
    </location>
</feature>
<feature type="region of interest" description="Disordered" evidence="12">
    <location>
        <begin position="1565"/>
        <end position="1616"/>
    </location>
</feature>
<proteinExistence type="inferred from homology"/>
<feature type="compositionally biased region" description="Acidic residues" evidence="12">
    <location>
        <begin position="3006"/>
        <end position="3023"/>
    </location>
</feature>
<evidence type="ECO:0000256" key="1">
    <source>
        <dbReference type="ARBA" id="ARBA00000885"/>
    </source>
</evidence>
<dbReference type="FunFam" id="3.30.2160.10:FF:000001">
    <property type="entry name" value="E3 ubiquitin-protein ligase NEDD4-like"/>
    <property type="match status" value="1"/>
</dbReference>
<dbReference type="InterPro" id="IPR025527">
    <property type="entry name" value="HUWE1/Rev1_UBM"/>
</dbReference>
<evidence type="ECO:0000259" key="13">
    <source>
        <dbReference type="PROSITE" id="PS50237"/>
    </source>
</evidence>
<dbReference type="PANTHER" id="PTHR11254">
    <property type="entry name" value="HECT DOMAIN UBIQUITIN-PROTEIN LIGASE"/>
    <property type="match status" value="1"/>
</dbReference>
<dbReference type="OrthoDB" id="8068875at2759"/>
<feature type="compositionally biased region" description="Basic and acidic residues" evidence="12">
    <location>
        <begin position="3431"/>
        <end position="3446"/>
    </location>
</feature>
<feature type="region of interest" description="Disordered" evidence="12">
    <location>
        <begin position="2388"/>
        <end position="2578"/>
    </location>
</feature>
<evidence type="ECO:0000256" key="11">
    <source>
        <dbReference type="PROSITE-ProRule" id="PRU00104"/>
    </source>
</evidence>
<dbReference type="GO" id="GO:0000209">
    <property type="term" value="P:protein polyubiquitination"/>
    <property type="evidence" value="ECO:0007669"/>
    <property type="project" value="TreeGrafter"/>
</dbReference>
<keyword evidence="7 11" id="KW-0833">Ubl conjugation pathway</keyword>